<keyword evidence="6" id="KW-0547">Nucleotide-binding</keyword>
<protein>
    <recommendedName>
        <fullName evidence="11">ABC transporter domain-containing protein</fullName>
    </recommendedName>
</protein>
<dbReference type="InterPro" id="IPR003760">
    <property type="entry name" value="PnrA-like"/>
</dbReference>
<evidence type="ECO:0000256" key="2">
    <source>
        <dbReference type="ARBA" id="ARBA00022448"/>
    </source>
</evidence>
<reference evidence="12" key="2">
    <citation type="journal article" date="2021" name="Genome Biol. Evol.">
        <title>Developing a high-quality reference genome for a parasitic bivalve with doubly uniparental inheritance (Bivalvia: Unionida).</title>
        <authorList>
            <person name="Smith C.H."/>
        </authorList>
    </citation>
    <scope>NUCLEOTIDE SEQUENCE</scope>
    <source>
        <strain evidence="12">CHS0354</strain>
        <tissue evidence="12">Mantle</tissue>
    </source>
</reference>
<keyword evidence="3" id="KW-1003">Cell membrane</keyword>
<evidence type="ECO:0000256" key="10">
    <source>
        <dbReference type="SAM" id="SignalP"/>
    </source>
</evidence>
<feature type="chain" id="PRO_5042143354" description="ABC transporter domain-containing protein" evidence="10">
    <location>
        <begin position="21"/>
        <end position="727"/>
    </location>
</feature>
<dbReference type="InterPro" id="IPR003439">
    <property type="entry name" value="ABC_transporter-like_ATP-bd"/>
</dbReference>
<comment type="subcellular location">
    <subcellularLocation>
        <location evidence="1">Cell membrane</location>
        <topology evidence="1">Peripheral membrane protein</topology>
    </subcellularLocation>
</comment>
<gene>
    <name evidence="12" type="ORF">CHS0354_006832</name>
</gene>
<dbReference type="EMBL" id="JAEAOA010000469">
    <property type="protein sequence ID" value="KAK3608791.1"/>
    <property type="molecule type" value="Genomic_DNA"/>
</dbReference>
<feature type="signal peptide" evidence="10">
    <location>
        <begin position="1"/>
        <end position="20"/>
    </location>
</feature>
<keyword evidence="8" id="KW-1278">Translocase</keyword>
<evidence type="ECO:0000256" key="4">
    <source>
        <dbReference type="ARBA" id="ARBA00022729"/>
    </source>
</evidence>
<evidence type="ECO:0000313" key="13">
    <source>
        <dbReference type="Proteomes" id="UP001195483"/>
    </source>
</evidence>
<dbReference type="GO" id="GO:0016887">
    <property type="term" value="F:ATP hydrolysis activity"/>
    <property type="evidence" value="ECO:0007669"/>
    <property type="project" value="InterPro"/>
</dbReference>
<evidence type="ECO:0000256" key="5">
    <source>
        <dbReference type="ARBA" id="ARBA00022737"/>
    </source>
</evidence>
<keyword evidence="13" id="KW-1185">Reference proteome</keyword>
<dbReference type="Proteomes" id="UP001195483">
    <property type="component" value="Unassembled WGS sequence"/>
</dbReference>
<dbReference type="Pfam" id="PF00005">
    <property type="entry name" value="ABC_tran"/>
    <property type="match status" value="2"/>
</dbReference>
<keyword evidence="7" id="KW-0067">ATP-binding</keyword>
<dbReference type="PANTHER" id="PTHR43790">
    <property type="entry name" value="CARBOHYDRATE TRANSPORT ATP-BINDING PROTEIN MG119-RELATED"/>
    <property type="match status" value="1"/>
</dbReference>
<dbReference type="Gene3D" id="3.40.50.300">
    <property type="entry name" value="P-loop containing nucleotide triphosphate hydrolases"/>
    <property type="match status" value="2"/>
</dbReference>
<evidence type="ECO:0000256" key="7">
    <source>
        <dbReference type="ARBA" id="ARBA00022840"/>
    </source>
</evidence>
<dbReference type="InterPro" id="IPR027417">
    <property type="entry name" value="P-loop_NTPase"/>
</dbReference>
<accession>A0AAE0WBS0</accession>
<dbReference type="GO" id="GO:0005886">
    <property type="term" value="C:plasma membrane"/>
    <property type="evidence" value="ECO:0007669"/>
    <property type="project" value="UniProtKB-SubCell"/>
</dbReference>
<keyword evidence="4 10" id="KW-0732">Signal</keyword>
<keyword evidence="2" id="KW-0813">Transport</keyword>
<sequence>MKKLITLLAVGIFAAGQMYAATKVAIVFDAGGKFDKSFNQSAWEGVQKAQKDFGIELKDVEPGDLTKVEEAMRTFAKEKYDLIIGIGFASAPAVEAVAKEYKDVNFAIVDSEVKLPNVVSLSFKEEEGSFLVGAIAAMRAKDVNGKKVVGFIGGMDIPLIHKFEQGYMQGAKAVNPKIEVLVNYVGNTPTAWNDPAKAKEITNAQISKGASVIYAAAGGSGNGLFDTVKELSGGKACAPDNAKCVYAIGVDSNQNYIVPGVVLTSMVKKVNVAVYNTVKAVQNKKFAGKANSFGLKEGGVDYALDDNNKSLIDAKTKAAVDKYKKDIIAGKIKGVLDLVVDTTVPAVRFTAVNKQFGSFYANRDITFDVQRQSVHAVIGENGAGKSTIMKILFGFYRADSGQVEVFGRSVRPKDPTDAITLGIGMVHQHFMLIPNMTVAENIVLGFETVSKTGMLELKKTAELIRSFSEKYNMPIDPYESVENLSVGQKQRVEIIKALYRGAEILILDEPTAVLTPNEVSDFFEVLKRLKAEGKTIILITHKLNEVMAVSDRITVMRTGKIVGETDTKDTSSEALARMMVGRDVLLEIPEKSEPHERRVLEISGLSASMLTDYALKNISLHIREGEILGIAGVSGNGQTTLEEVINGSITPTAGRITLNGEDISTLSVRERKEHKIVHVPSDREKHDLSGGFPIVKIYTWGIILWISFPIQTDFCAKKILKILPKPR</sequence>
<reference evidence="12" key="3">
    <citation type="submission" date="2023-05" db="EMBL/GenBank/DDBJ databases">
        <authorList>
            <person name="Smith C.H."/>
        </authorList>
    </citation>
    <scope>NUCLEOTIDE SEQUENCE</scope>
    <source>
        <strain evidence="12">CHS0354</strain>
        <tissue evidence="12">Mantle</tissue>
    </source>
</reference>
<dbReference type="Gene3D" id="3.40.50.2300">
    <property type="match status" value="2"/>
</dbReference>
<keyword evidence="5" id="KW-0677">Repeat</keyword>
<organism evidence="12 13">
    <name type="scientific">Potamilus streckersoni</name>
    <dbReference type="NCBI Taxonomy" id="2493646"/>
    <lineage>
        <taxon>Eukaryota</taxon>
        <taxon>Metazoa</taxon>
        <taxon>Spiralia</taxon>
        <taxon>Lophotrochozoa</taxon>
        <taxon>Mollusca</taxon>
        <taxon>Bivalvia</taxon>
        <taxon>Autobranchia</taxon>
        <taxon>Heteroconchia</taxon>
        <taxon>Palaeoheterodonta</taxon>
        <taxon>Unionida</taxon>
        <taxon>Unionoidea</taxon>
        <taxon>Unionidae</taxon>
        <taxon>Ambleminae</taxon>
        <taxon>Lampsilini</taxon>
        <taxon>Potamilus</taxon>
    </lineage>
</organism>
<dbReference type="FunFam" id="3.40.50.300:FF:000127">
    <property type="entry name" value="Ribose import ATP-binding protein RbsA"/>
    <property type="match status" value="1"/>
</dbReference>
<dbReference type="PROSITE" id="PS50893">
    <property type="entry name" value="ABC_TRANSPORTER_2"/>
    <property type="match status" value="1"/>
</dbReference>
<proteinExistence type="predicted"/>
<dbReference type="SUPFAM" id="SSF52540">
    <property type="entry name" value="P-loop containing nucleoside triphosphate hydrolases"/>
    <property type="match status" value="2"/>
</dbReference>
<keyword evidence="9" id="KW-0472">Membrane</keyword>
<dbReference type="PANTHER" id="PTHR43790:SF9">
    <property type="entry name" value="GALACTOFURANOSE TRANSPORTER ATP-BINDING PROTEIN YTFR"/>
    <property type="match status" value="1"/>
</dbReference>
<dbReference type="InterPro" id="IPR028082">
    <property type="entry name" value="Peripla_BP_I"/>
</dbReference>
<dbReference type="Pfam" id="PF02608">
    <property type="entry name" value="Bmp"/>
    <property type="match status" value="1"/>
</dbReference>
<dbReference type="InterPro" id="IPR003593">
    <property type="entry name" value="AAA+_ATPase"/>
</dbReference>
<dbReference type="InterPro" id="IPR017871">
    <property type="entry name" value="ABC_transporter-like_CS"/>
</dbReference>
<dbReference type="CDD" id="cd03216">
    <property type="entry name" value="ABC_Carb_Monos_I"/>
    <property type="match status" value="1"/>
</dbReference>
<dbReference type="SUPFAM" id="SSF53822">
    <property type="entry name" value="Periplasmic binding protein-like I"/>
    <property type="match status" value="1"/>
</dbReference>
<dbReference type="PROSITE" id="PS00211">
    <property type="entry name" value="ABC_TRANSPORTER_1"/>
    <property type="match status" value="1"/>
</dbReference>
<dbReference type="CDD" id="cd06354">
    <property type="entry name" value="PBP1_PrnA-like"/>
    <property type="match status" value="1"/>
</dbReference>
<name>A0AAE0WBS0_9BIVA</name>
<evidence type="ECO:0000256" key="6">
    <source>
        <dbReference type="ARBA" id="ARBA00022741"/>
    </source>
</evidence>
<evidence type="ECO:0000259" key="11">
    <source>
        <dbReference type="PROSITE" id="PS50893"/>
    </source>
</evidence>
<dbReference type="SMART" id="SM00382">
    <property type="entry name" value="AAA"/>
    <property type="match status" value="1"/>
</dbReference>
<dbReference type="AlphaFoldDB" id="A0AAE0WBS0"/>
<comment type="caution">
    <text evidence="12">The sequence shown here is derived from an EMBL/GenBank/DDBJ whole genome shotgun (WGS) entry which is preliminary data.</text>
</comment>
<evidence type="ECO:0000256" key="8">
    <source>
        <dbReference type="ARBA" id="ARBA00022967"/>
    </source>
</evidence>
<feature type="domain" description="ABC transporter" evidence="11">
    <location>
        <begin position="347"/>
        <end position="583"/>
    </location>
</feature>
<dbReference type="InterPro" id="IPR050107">
    <property type="entry name" value="ABC_carbohydrate_import_ATPase"/>
</dbReference>
<evidence type="ECO:0000256" key="3">
    <source>
        <dbReference type="ARBA" id="ARBA00022475"/>
    </source>
</evidence>
<evidence type="ECO:0000256" key="1">
    <source>
        <dbReference type="ARBA" id="ARBA00004202"/>
    </source>
</evidence>
<dbReference type="GO" id="GO:0005524">
    <property type="term" value="F:ATP binding"/>
    <property type="evidence" value="ECO:0007669"/>
    <property type="project" value="UniProtKB-KW"/>
</dbReference>
<reference evidence="12" key="1">
    <citation type="journal article" date="2021" name="Genome Biol. Evol.">
        <title>A High-Quality Reference Genome for a Parasitic Bivalve with Doubly Uniparental Inheritance (Bivalvia: Unionida).</title>
        <authorList>
            <person name="Smith C.H."/>
        </authorList>
    </citation>
    <scope>NUCLEOTIDE SEQUENCE</scope>
    <source>
        <strain evidence="12">CHS0354</strain>
    </source>
</reference>
<evidence type="ECO:0000313" key="12">
    <source>
        <dbReference type="EMBL" id="KAK3608791.1"/>
    </source>
</evidence>
<evidence type="ECO:0000256" key="9">
    <source>
        <dbReference type="ARBA" id="ARBA00023136"/>
    </source>
</evidence>